<feature type="compositionally biased region" description="Polar residues" evidence="1">
    <location>
        <begin position="95"/>
        <end position="109"/>
    </location>
</feature>
<sequence>MIEHESRSKIMLETSGIEIGIIRTPISANLYGSELQTQRYQDQLNPSPNESKSRTRSAVVRFKMQFGRIERLDETSPTSPRSQKSDISKSENRPSNHSRSRGSISAVRS</sequence>
<evidence type="ECO:0000256" key="1">
    <source>
        <dbReference type="SAM" id="MobiDB-lite"/>
    </source>
</evidence>
<dbReference type="EMBL" id="JANQDX010000015">
    <property type="protein sequence ID" value="KAL0911533.1"/>
    <property type="molecule type" value="Genomic_DNA"/>
</dbReference>
<proteinExistence type="predicted"/>
<evidence type="ECO:0000313" key="3">
    <source>
        <dbReference type="Proteomes" id="UP001552299"/>
    </source>
</evidence>
<feature type="region of interest" description="Disordered" evidence="1">
    <location>
        <begin position="68"/>
        <end position="109"/>
    </location>
</feature>
<feature type="region of interest" description="Disordered" evidence="1">
    <location>
        <begin position="39"/>
        <end position="58"/>
    </location>
</feature>
<protein>
    <submittedName>
        <fullName evidence="2">Uncharacterized protein</fullName>
    </submittedName>
</protein>
<dbReference type="AlphaFoldDB" id="A0ABD0UMS3"/>
<gene>
    <name evidence="2" type="ORF">M5K25_019681</name>
</gene>
<organism evidence="2 3">
    <name type="scientific">Dendrobium thyrsiflorum</name>
    <name type="common">Pinecone-like raceme dendrobium</name>
    <name type="synonym">Orchid</name>
    <dbReference type="NCBI Taxonomy" id="117978"/>
    <lineage>
        <taxon>Eukaryota</taxon>
        <taxon>Viridiplantae</taxon>
        <taxon>Streptophyta</taxon>
        <taxon>Embryophyta</taxon>
        <taxon>Tracheophyta</taxon>
        <taxon>Spermatophyta</taxon>
        <taxon>Magnoliopsida</taxon>
        <taxon>Liliopsida</taxon>
        <taxon>Asparagales</taxon>
        <taxon>Orchidaceae</taxon>
        <taxon>Epidendroideae</taxon>
        <taxon>Malaxideae</taxon>
        <taxon>Dendrobiinae</taxon>
        <taxon>Dendrobium</taxon>
    </lineage>
</organism>
<feature type="compositionally biased region" description="Polar residues" evidence="1">
    <location>
        <begin position="39"/>
        <end position="50"/>
    </location>
</feature>
<dbReference type="Proteomes" id="UP001552299">
    <property type="component" value="Unassembled WGS sequence"/>
</dbReference>
<name>A0ABD0UMS3_DENTH</name>
<feature type="compositionally biased region" description="Basic and acidic residues" evidence="1">
    <location>
        <begin position="83"/>
        <end position="94"/>
    </location>
</feature>
<accession>A0ABD0UMS3</accession>
<keyword evidence="3" id="KW-1185">Reference proteome</keyword>
<evidence type="ECO:0000313" key="2">
    <source>
        <dbReference type="EMBL" id="KAL0911533.1"/>
    </source>
</evidence>
<reference evidence="2 3" key="1">
    <citation type="journal article" date="2024" name="Plant Biotechnol. J.">
        <title>Dendrobium thyrsiflorum genome and its molecular insights into genes involved in important horticultural traits.</title>
        <authorList>
            <person name="Chen B."/>
            <person name="Wang J.Y."/>
            <person name="Zheng P.J."/>
            <person name="Li K.L."/>
            <person name="Liang Y.M."/>
            <person name="Chen X.F."/>
            <person name="Zhang C."/>
            <person name="Zhao X."/>
            <person name="He X."/>
            <person name="Zhang G.Q."/>
            <person name="Liu Z.J."/>
            <person name="Xu Q."/>
        </authorList>
    </citation>
    <scope>NUCLEOTIDE SEQUENCE [LARGE SCALE GENOMIC DNA]</scope>
    <source>
        <strain evidence="2">GZMU011</strain>
    </source>
</reference>
<comment type="caution">
    <text evidence="2">The sequence shown here is derived from an EMBL/GenBank/DDBJ whole genome shotgun (WGS) entry which is preliminary data.</text>
</comment>